<organism evidence="2 3">
    <name type="scientific">Kibdelosporangium aridum</name>
    <dbReference type="NCBI Taxonomy" id="2030"/>
    <lineage>
        <taxon>Bacteria</taxon>
        <taxon>Bacillati</taxon>
        <taxon>Actinomycetota</taxon>
        <taxon>Actinomycetes</taxon>
        <taxon>Pseudonocardiales</taxon>
        <taxon>Pseudonocardiaceae</taxon>
        <taxon>Kibdelosporangium</taxon>
    </lineage>
</organism>
<evidence type="ECO:0000259" key="1">
    <source>
        <dbReference type="Pfam" id="PF00583"/>
    </source>
</evidence>
<dbReference type="SUPFAM" id="SSF55729">
    <property type="entry name" value="Acyl-CoA N-acyltransferases (Nat)"/>
    <property type="match status" value="1"/>
</dbReference>
<dbReference type="InterPro" id="IPR016181">
    <property type="entry name" value="Acyl_CoA_acyltransferase"/>
</dbReference>
<dbReference type="RefSeq" id="WP_084433025.1">
    <property type="nucleotide sequence ID" value="NZ_FWXV01000010.1"/>
</dbReference>
<evidence type="ECO:0000313" key="2">
    <source>
        <dbReference type="EMBL" id="SMD24522.1"/>
    </source>
</evidence>
<evidence type="ECO:0000313" key="3">
    <source>
        <dbReference type="Proteomes" id="UP000192674"/>
    </source>
</evidence>
<reference evidence="2 3" key="1">
    <citation type="submission" date="2017-04" db="EMBL/GenBank/DDBJ databases">
        <authorList>
            <person name="Afonso C.L."/>
            <person name="Miller P.J."/>
            <person name="Scott M.A."/>
            <person name="Spackman E."/>
            <person name="Goraichik I."/>
            <person name="Dimitrov K.M."/>
            <person name="Suarez D.L."/>
            <person name="Swayne D.E."/>
        </authorList>
    </citation>
    <scope>NUCLEOTIDE SEQUENCE [LARGE SCALE GENOMIC DNA]</scope>
    <source>
        <strain evidence="2 3">DSM 43828</strain>
    </source>
</reference>
<keyword evidence="3" id="KW-1185">Reference proteome</keyword>
<dbReference type="AlphaFoldDB" id="A0A1Y5Y5Q1"/>
<name>A0A1Y5Y5Q1_KIBAR</name>
<dbReference type="CDD" id="cd04301">
    <property type="entry name" value="NAT_SF"/>
    <property type="match status" value="1"/>
</dbReference>
<dbReference type="Pfam" id="PF00583">
    <property type="entry name" value="Acetyltransf_1"/>
    <property type="match status" value="1"/>
</dbReference>
<protein>
    <recommendedName>
        <fullName evidence="1">N-acetyltransferase domain-containing protein</fullName>
    </recommendedName>
</protein>
<gene>
    <name evidence="2" type="ORF">SAMN05661093_08617</name>
</gene>
<proteinExistence type="predicted"/>
<dbReference type="OrthoDB" id="342444at2"/>
<sequence length="244" mass="27297">MHIVDLASRPDLADAALDLGDVGGQFIYAGMSGKIITVERFLRHWGRYFLIALEDDVPIARTLSVPLAFPADDRTELPDHGWDEAIQWAAQDKMDGRAPNALCALEVVIDPKHRGRHLSSEMLKALKARAQETGLSRLIVSVRPIGKEDEPKTPMAEYVNRRRPDGLFADRWLRTHERLGAKMVKICPFAVTISGSFADWWEWAGIDLVDGDNLFPGGIAPIIASAERDYGVYVEPNVWMEHPM</sequence>
<dbReference type="Gene3D" id="3.40.630.30">
    <property type="match status" value="1"/>
</dbReference>
<dbReference type="Proteomes" id="UP000192674">
    <property type="component" value="Unassembled WGS sequence"/>
</dbReference>
<feature type="domain" description="N-acetyltransferase" evidence="1">
    <location>
        <begin position="91"/>
        <end position="142"/>
    </location>
</feature>
<dbReference type="GO" id="GO:0016747">
    <property type="term" value="F:acyltransferase activity, transferring groups other than amino-acyl groups"/>
    <property type="evidence" value="ECO:0007669"/>
    <property type="project" value="InterPro"/>
</dbReference>
<dbReference type="InterPro" id="IPR000182">
    <property type="entry name" value="GNAT_dom"/>
</dbReference>
<accession>A0A1Y5Y5Q1</accession>
<dbReference type="EMBL" id="FWXV01000010">
    <property type="protein sequence ID" value="SMD24522.1"/>
    <property type="molecule type" value="Genomic_DNA"/>
</dbReference>